<name>A0A9D1D5F7_9FIRM</name>
<protein>
    <submittedName>
        <fullName evidence="2">Aminopeptidase P family protein</fullName>
    </submittedName>
</protein>
<accession>A0A9D1D5F7</accession>
<comment type="caution">
    <text evidence="2">The sequence shown here is derived from an EMBL/GenBank/DDBJ whole genome shotgun (WGS) entry which is preliminary data.</text>
</comment>
<evidence type="ECO:0000313" key="2">
    <source>
        <dbReference type="EMBL" id="HIR05248.1"/>
    </source>
</evidence>
<dbReference type="Pfam" id="PF00557">
    <property type="entry name" value="Peptidase_M24"/>
    <property type="match status" value="1"/>
</dbReference>
<dbReference type="SUPFAM" id="SSF55920">
    <property type="entry name" value="Creatinase/aminopeptidase"/>
    <property type="match status" value="1"/>
</dbReference>
<sequence length="228" mass="26885">MNYKEVQKIAKDTIEFARRNIHSGMKLPEIRKLCEHKMLELGADSFWYWDIGAFVFAGDETTVSVSGNQYETSDRIIESNDIITIDLSPQNMDIWGDYARTLIVENGRVVETEEIINDEWRRGILTEKRLHEEMRRFVTPQTTFEELYYYMNLVIENNGYVNLDFMGNLGHSIVKKKEDRIYIERGNKVCLGEASLFTFEPHIGTANSKYGYKWENIYYFEDDRLIEL</sequence>
<dbReference type="PANTHER" id="PTHR46112">
    <property type="entry name" value="AMINOPEPTIDASE"/>
    <property type="match status" value="1"/>
</dbReference>
<dbReference type="Proteomes" id="UP000824250">
    <property type="component" value="Unassembled WGS sequence"/>
</dbReference>
<keyword evidence="2" id="KW-0378">Hydrolase</keyword>
<evidence type="ECO:0000259" key="1">
    <source>
        <dbReference type="Pfam" id="PF00557"/>
    </source>
</evidence>
<keyword evidence="2" id="KW-0031">Aminopeptidase</keyword>
<feature type="domain" description="Peptidase M24" evidence="1">
    <location>
        <begin position="3"/>
        <end position="219"/>
    </location>
</feature>
<gene>
    <name evidence="2" type="ORF">IAB28_04705</name>
</gene>
<dbReference type="AlphaFoldDB" id="A0A9D1D5F7"/>
<dbReference type="InterPro" id="IPR050659">
    <property type="entry name" value="Peptidase_M24B"/>
</dbReference>
<organism evidence="2 3">
    <name type="scientific">Candidatus Copromonas faecavium</name>
    <name type="common">nom. illeg.</name>
    <dbReference type="NCBI Taxonomy" id="2840740"/>
    <lineage>
        <taxon>Bacteria</taxon>
        <taxon>Bacillati</taxon>
        <taxon>Bacillota</taxon>
        <taxon>Clostridia</taxon>
        <taxon>Lachnospirales</taxon>
        <taxon>Lachnospiraceae</taxon>
        <taxon>Candidatus Copromonas (nom. illeg.)</taxon>
    </lineage>
</organism>
<dbReference type="Gene3D" id="3.90.230.10">
    <property type="entry name" value="Creatinase/methionine aminopeptidase superfamily"/>
    <property type="match status" value="1"/>
</dbReference>
<dbReference type="PANTHER" id="PTHR46112:SF2">
    <property type="entry name" value="XAA-PRO AMINOPEPTIDASE P-RELATED"/>
    <property type="match status" value="1"/>
</dbReference>
<dbReference type="InterPro" id="IPR036005">
    <property type="entry name" value="Creatinase/aminopeptidase-like"/>
</dbReference>
<proteinExistence type="predicted"/>
<reference evidence="2" key="2">
    <citation type="journal article" date="2021" name="PeerJ">
        <title>Extensive microbial diversity within the chicken gut microbiome revealed by metagenomics and culture.</title>
        <authorList>
            <person name="Gilroy R."/>
            <person name="Ravi A."/>
            <person name="Getino M."/>
            <person name="Pursley I."/>
            <person name="Horton D.L."/>
            <person name="Alikhan N.F."/>
            <person name="Baker D."/>
            <person name="Gharbi K."/>
            <person name="Hall N."/>
            <person name="Watson M."/>
            <person name="Adriaenssens E.M."/>
            <person name="Foster-Nyarko E."/>
            <person name="Jarju S."/>
            <person name="Secka A."/>
            <person name="Antonio M."/>
            <person name="Oren A."/>
            <person name="Chaudhuri R.R."/>
            <person name="La Ragione R."/>
            <person name="Hildebrand F."/>
            <person name="Pallen M.J."/>
        </authorList>
    </citation>
    <scope>NUCLEOTIDE SEQUENCE</scope>
    <source>
        <strain evidence="2">CHK180-2868</strain>
    </source>
</reference>
<dbReference type="InterPro" id="IPR000994">
    <property type="entry name" value="Pept_M24"/>
</dbReference>
<reference evidence="2" key="1">
    <citation type="submission" date="2020-10" db="EMBL/GenBank/DDBJ databases">
        <authorList>
            <person name="Gilroy R."/>
        </authorList>
    </citation>
    <scope>NUCLEOTIDE SEQUENCE</scope>
    <source>
        <strain evidence="2">CHK180-2868</strain>
    </source>
</reference>
<keyword evidence="2" id="KW-0645">Protease</keyword>
<evidence type="ECO:0000313" key="3">
    <source>
        <dbReference type="Proteomes" id="UP000824250"/>
    </source>
</evidence>
<dbReference type="GO" id="GO:0004177">
    <property type="term" value="F:aminopeptidase activity"/>
    <property type="evidence" value="ECO:0007669"/>
    <property type="project" value="UniProtKB-KW"/>
</dbReference>
<dbReference type="EMBL" id="DVGC01000026">
    <property type="protein sequence ID" value="HIR05248.1"/>
    <property type="molecule type" value="Genomic_DNA"/>
</dbReference>